<dbReference type="PROSITE" id="PS51257">
    <property type="entry name" value="PROKAR_LIPOPROTEIN"/>
    <property type="match status" value="1"/>
</dbReference>
<dbReference type="AlphaFoldDB" id="A0A4X2LDG5"/>
<dbReference type="GO" id="GO:0007165">
    <property type="term" value="P:signal transduction"/>
    <property type="evidence" value="ECO:0007669"/>
    <property type="project" value="InterPro"/>
</dbReference>
<dbReference type="Ensembl" id="ENSVURT00010022493.1">
    <property type="protein sequence ID" value="ENSVURP00010019760.1"/>
    <property type="gene ID" value="ENSVURG00010015087.1"/>
</dbReference>
<reference evidence="3" key="2">
    <citation type="submission" date="2025-08" db="UniProtKB">
        <authorList>
            <consortium name="Ensembl"/>
        </authorList>
    </citation>
    <scope>IDENTIFICATION</scope>
</reference>
<dbReference type="OMA" id="QSFENMV"/>
<sequence>MKGWGWGGGGGGLGPMLVVMGSGCVGKSALTIQLVKNCFVPDHDPTIEDSYRTQLIVDGQSCQLDILDTTGDEEMLSRRHQFMRWGEGFLCVYAVDDIKSFVDVNIFRDQLRRIRGADRIPFVLVANKVDLGNSLVHREVHLLALALPPKPP</sequence>
<dbReference type="PRINTS" id="PR00449">
    <property type="entry name" value="RASTRNSFRMNG"/>
</dbReference>
<dbReference type="PROSITE" id="PS51421">
    <property type="entry name" value="RAS"/>
    <property type="match status" value="1"/>
</dbReference>
<evidence type="ECO:0000313" key="4">
    <source>
        <dbReference type="Proteomes" id="UP000314987"/>
    </source>
</evidence>
<name>A0A4X2LDG5_VOMUR</name>
<dbReference type="GO" id="GO:0003924">
    <property type="term" value="F:GTPase activity"/>
    <property type="evidence" value="ECO:0007669"/>
    <property type="project" value="InterPro"/>
</dbReference>
<dbReference type="SMART" id="SM00175">
    <property type="entry name" value="RAB"/>
    <property type="match status" value="1"/>
</dbReference>
<organism evidence="3 4">
    <name type="scientific">Vombatus ursinus</name>
    <name type="common">Common wombat</name>
    <dbReference type="NCBI Taxonomy" id="29139"/>
    <lineage>
        <taxon>Eukaryota</taxon>
        <taxon>Metazoa</taxon>
        <taxon>Chordata</taxon>
        <taxon>Craniata</taxon>
        <taxon>Vertebrata</taxon>
        <taxon>Euteleostomi</taxon>
        <taxon>Mammalia</taxon>
        <taxon>Metatheria</taxon>
        <taxon>Diprotodontia</taxon>
        <taxon>Vombatidae</taxon>
        <taxon>Vombatus</taxon>
    </lineage>
</organism>
<dbReference type="InterPro" id="IPR027417">
    <property type="entry name" value="P-loop_NTPase"/>
</dbReference>
<dbReference type="Proteomes" id="UP000314987">
    <property type="component" value="Unassembled WGS sequence"/>
</dbReference>
<evidence type="ECO:0000256" key="1">
    <source>
        <dbReference type="ARBA" id="ARBA00022741"/>
    </source>
</evidence>
<proteinExistence type="predicted"/>
<evidence type="ECO:0000313" key="3">
    <source>
        <dbReference type="Ensembl" id="ENSVURP00010019760.1"/>
    </source>
</evidence>
<protein>
    <submittedName>
        <fullName evidence="3">Uncharacterized protein</fullName>
    </submittedName>
</protein>
<keyword evidence="4" id="KW-1185">Reference proteome</keyword>
<dbReference type="GeneTree" id="ENSGT00940000158947"/>
<dbReference type="PROSITE" id="PS51419">
    <property type="entry name" value="RAB"/>
    <property type="match status" value="1"/>
</dbReference>
<keyword evidence="2" id="KW-0342">GTP-binding</keyword>
<dbReference type="InterPro" id="IPR020849">
    <property type="entry name" value="Small_GTPase_Ras-type"/>
</dbReference>
<dbReference type="GO" id="GO:0016020">
    <property type="term" value="C:membrane"/>
    <property type="evidence" value="ECO:0007669"/>
    <property type="project" value="InterPro"/>
</dbReference>
<dbReference type="InterPro" id="IPR005225">
    <property type="entry name" value="Small_GTP-bd"/>
</dbReference>
<dbReference type="Pfam" id="PF00071">
    <property type="entry name" value="Ras"/>
    <property type="match status" value="1"/>
</dbReference>
<evidence type="ECO:0000256" key="2">
    <source>
        <dbReference type="ARBA" id="ARBA00023134"/>
    </source>
</evidence>
<accession>A0A4X2LDG5</accession>
<reference evidence="3" key="3">
    <citation type="submission" date="2025-09" db="UniProtKB">
        <authorList>
            <consortium name="Ensembl"/>
        </authorList>
    </citation>
    <scope>IDENTIFICATION</scope>
</reference>
<reference evidence="4" key="1">
    <citation type="submission" date="2018-12" db="EMBL/GenBank/DDBJ databases">
        <authorList>
            <person name="Yazar S."/>
        </authorList>
    </citation>
    <scope>NUCLEOTIDE SEQUENCE [LARGE SCALE GENOMIC DNA]</scope>
</reference>
<dbReference type="STRING" id="29139.ENSVURP00010019760"/>
<keyword evidence="1" id="KW-0547">Nucleotide-binding</keyword>
<dbReference type="InterPro" id="IPR001806">
    <property type="entry name" value="Small_GTPase"/>
</dbReference>
<dbReference type="SMART" id="SM00174">
    <property type="entry name" value="RHO"/>
    <property type="match status" value="1"/>
</dbReference>
<dbReference type="PANTHER" id="PTHR24070">
    <property type="entry name" value="RAS, DI-RAS, AND RHEB FAMILY MEMBERS OF SMALL GTPASE SUPERFAMILY"/>
    <property type="match status" value="1"/>
</dbReference>
<dbReference type="SUPFAM" id="SSF52540">
    <property type="entry name" value="P-loop containing nucleoside triphosphate hydrolases"/>
    <property type="match status" value="1"/>
</dbReference>
<dbReference type="SMART" id="SM00173">
    <property type="entry name" value="RAS"/>
    <property type="match status" value="1"/>
</dbReference>
<dbReference type="GO" id="GO:0005525">
    <property type="term" value="F:GTP binding"/>
    <property type="evidence" value="ECO:0007669"/>
    <property type="project" value="UniProtKB-KW"/>
</dbReference>
<dbReference type="Gene3D" id="3.40.50.300">
    <property type="entry name" value="P-loop containing nucleotide triphosphate hydrolases"/>
    <property type="match status" value="1"/>
</dbReference>
<dbReference type="NCBIfam" id="TIGR00231">
    <property type="entry name" value="small_GTP"/>
    <property type="match status" value="1"/>
</dbReference>